<dbReference type="Pfam" id="PF00520">
    <property type="entry name" value="Ion_trans"/>
    <property type="match status" value="1"/>
</dbReference>
<keyword evidence="11" id="KW-0407">Ion channel</keyword>
<evidence type="ECO:0000256" key="11">
    <source>
        <dbReference type="ARBA" id="ARBA00023303"/>
    </source>
</evidence>
<dbReference type="InterPro" id="IPR003131">
    <property type="entry name" value="T1-type_BTB"/>
</dbReference>
<keyword evidence="5" id="KW-0631">Potassium channel</keyword>
<dbReference type="PANTHER" id="PTHR11537:SF113">
    <property type="entry name" value="POTASSIUM VOLTAGE-GATED CHANNEL PROTEIN SHAKER"/>
    <property type="match status" value="1"/>
</dbReference>
<keyword evidence="2" id="KW-0813">Transport</keyword>
<comment type="subcellular location">
    <subcellularLocation>
        <location evidence="1">Membrane</location>
        <topology evidence="1">Multi-pass membrane protein</topology>
    </subcellularLocation>
</comment>
<dbReference type="FunFam" id="3.30.710.10:FF:000157">
    <property type="entry name" value="Potassium channel"/>
    <property type="match status" value="1"/>
</dbReference>
<evidence type="ECO:0008006" key="17">
    <source>
        <dbReference type="Google" id="ProtNLM"/>
    </source>
</evidence>
<evidence type="ECO:0000256" key="6">
    <source>
        <dbReference type="ARBA" id="ARBA00022882"/>
    </source>
</evidence>
<dbReference type="SUPFAM" id="SSF81324">
    <property type="entry name" value="Voltage-gated potassium channels"/>
    <property type="match status" value="1"/>
</dbReference>
<feature type="transmembrane region" description="Helical" evidence="12">
    <location>
        <begin position="312"/>
        <end position="330"/>
    </location>
</feature>
<feature type="transmembrane region" description="Helical" evidence="12">
    <location>
        <begin position="179"/>
        <end position="196"/>
    </location>
</feature>
<dbReference type="Proteomes" id="UP000001593">
    <property type="component" value="Unassembled WGS sequence"/>
</dbReference>
<evidence type="ECO:0000256" key="2">
    <source>
        <dbReference type="ARBA" id="ARBA00022448"/>
    </source>
</evidence>
<dbReference type="PRINTS" id="PR01491">
    <property type="entry name" value="KVCHANNEL"/>
</dbReference>
<dbReference type="PANTHER" id="PTHR11537">
    <property type="entry name" value="VOLTAGE-GATED POTASSIUM CHANNEL"/>
    <property type="match status" value="1"/>
</dbReference>
<evidence type="ECO:0000256" key="10">
    <source>
        <dbReference type="ARBA" id="ARBA00023136"/>
    </source>
</evidence>
<sequence>QRIRINVSGEMFETFEDTLARYPTTLLGSQNKRRRYFDPRRCEYYFERDRTVFNAILFYYQSPGILSKPSTVSYDIFVREMKFFELERCPRNGDRKKEKGCSSSRRTRNLRSRIWQSLESPISPIEKLINALSGLMILFSLAVFCWETLPNVRESQRAKYYVQTNETIATDQRVMETRFWFIVETVFSGWFTLEYLMRLATAPNTLHFVLSFTAIIDFIAILPFYISLIFRPGKLSDIVSFPLLRLVRLVRILKLKRHSTSIKLLFETIYDSREELQLFLVCILFITVLMSSALYYAEWGSGQSQFSSIPDVFWYAVVTLSSVGYGDYVPTTALGKLIGATFCVTGVVVIFCFSPVLFAKF</sequence>
<dbReference type="HOGENOM" id="CLU_011722_4_0_1"/>
<accession>A7SKX7</accession>
<feature type="transmembrane region" description="Helical" evidence="12">
    <location>
        <begin position="276"/>
        <end position="297"/>
    </location>
</feature>
<feature type="domain" description="Ion transport" evidence="13">
    <location>
        <begin position="130"/>
        <end position="351"/>
    </location>
</feature>
<evidence type="ECO:0000256" key="5">
    <source>
        <dbReference type="ARBA" id="ARBA00022826"/>
    </source>
</evidence>
<dbReference type="EMBL" id="DS469692">
    <property type="protein sequence ID" value="EDO35638.1"/>
    <property type="molecule type" value="Genomic_DNA"/>
</dbReference>
<protein>
    <recommendedName>
        <fullName evidence="17">Potassium channel</fullName>
    </recommendedName>
</protein>
<feature type="transmembrane region" description="Helical" evidence="12">
    <location>
        <begin position="208"/>
        <end position="226"/>
    </location>
</feature>
<evidence type="ECO:0000256" key="9">
    <source>
        <dbReference type="ARBA" id="ARBA00023065"/>
    </source>
</evidence>
<evidence type="ECO:0000256" key="3">
    <source>
        <dbReference type="ARBA" id="ARBA00022538"/>
    </source>
</evidence>
<dbReference type="PhylomeDB" id="A7SKX7"/>
<dbReference type="FunFam" id="1.10.287.70:FF:000028">
    <property type="entry name" value="potassium voltage-gated channel subfamily D member 3"/>
    <property type="match status" value="1"/>
</dbReference>
<evidence type="ECO:0000256" key="12">
    <source>
        <dbReference type="SAM" id="Phobius"/>
    </source>
</evidence>
<reference evidence="15 16" key="1">
    <citation type="journal article" date="2007" name="Science">
        <title>Sea anemone genome reveals ancestral eumetazoan gene repertoire and genomic organization.</title>
        <authorList>
            <person name="Putnam N.H."/>
            <person name="Srivastava M."/>
            <person name="Hellsten U."/>
            <person name="Dirks B."/>
            <person name="Chapman J."/>
            <person name="Salamov A."/>
            <person name="Terry A."/>
            <person name="Shapiro H."/>
            <person name="Lindquist E."/>
            <person name="Kapitonov V.V."/>
            <person name="Jurka J."/>
            <person name="Genikhovich G."/>
            <person name="Grigoriev I.V."/>
            <person name="Lucas S.M."/>
            <person name="Steele R.E."/>
            <person name="Finnerty J.R."/>
            <person name="Technau U."/>
            <person name="Martindale M.Q."/>
            <person name="Rokhsar D.S."/>
        </authorList>
    </citation>
    <scope>NUCLEOTIDE SEQUENCE [LARGE SCALE GENOMIC DNA]</scope>
    <source>
        <strain evidence="16">CH2 X CH6</strain>
    </source>
</reference>
<dbReference type="InterPro" id="IPR003968">
    <property type="entry name" value="K_chnl_volt-dep_Kv"/>
</dbReference>
<dbReference type="eggNOG" id="KOG1545">
    <property type="taxonomic scope" value="Eukaryota"/>
</dbReference>
<dbReference type="PRINTS" id="PR00169">
    <property type="entry name" value="KCHANNEL"/>
</dbReference>
<keyword evidence="3" id="KW-0633">Potassium transport</keyword>
<dbReference type="STRING" id="45351.A7SKX7"/>
<evidence type="ECO:0000259" key="14">
    <source>
        <dbReference type="Pfam" id="PF02214"/>
    </source>
</evidence>
<dbReference type="InterPro" id="IPR003972">
    <property type="entry name" value="K_chnl_volt-dep_Kv1"/>
</dbReference>
<dbReference type="OMA" id="IPDVFWY"/>
<evidence type="ECO:0000259" key="13">
    <source>
        <dbReference type="Pfam" id="PF00520"/>
    </source>
</evidence>
<dbReference type="SUPFAM" id="SSF54695">
    <property type="entry name" value="POZ domain"/>
    <property type="match status" value="1"/>
</dbReference>
<dbReference type="InterPro" id="IPR011333">
    <property type="entry name" value="SKP1/BTB/POZ_sf"/>
</dbReference>
<feature type="transmembrane region" description="Helical" evidence="12">
    <location>
        <begin position="337"/>
        <end position="358"/>
    </location>
</feature>
<keyword evidence="7" id="KW-0630">Potassium</keyword>
<dbReference type="InterPro" id="IPR005821">
    <property type="entry name" value="Ion_trans_dom"/>
</dbReference>
<keyword evidence="9" id="KW-0406">Ion transport</keyword>
<evidence type="ECO:0000256" key="1">
    <source>
        <dbReference type="ARBA" id="ARBA00004141"/>
    </source>
</evidence>
<dbReference type="Gene3D" id="3.30.710.10">
    <property type="entry name" value="Potassium Channel Kv1.1, Chain A"/>
    <property type="match status" value="1"/>
</dbReference>
<dbReference type="InterPro" id="IPR028325">
    <property type="entry name" value="VG_K_chnl"/>
</dbReference>
<keyword evidence="16" id="KW-1185">Reference proteome</keyword>
<dbReference type="InterPro" id="IPR027359">
    <property type="entry name" value="Volt_channel_dom_sf"/>
</dbReference>
<feature type="non-terminal residue" evidence="15">
    <location>
        <position position="1"/>
    </location>
</feature>
<keyword evidence="10 12" id="KW-0472">Membrane</keyword>
<organism evidence="15 16">
    <name type="scientific">Nematostella vectensis</name>
    <name type="common">Starlet sea anemone</name>
    <dbReference type="NCBI Taxonomy" id="45351"/>
    <lineage>
        <taxon>Eukaryota</taxon>
        <taxon>Metazoa</taxon>
        <taxon>Cnidaria</taxon>
        <taxon>Anthozoa</taxon>
        <taxon>Hexacorallia</taxon>
        <taxon>Actiniaria</taxon>
        <taxon>Edwardsiidae</taxon>
        <taxon>Nematostella</taxon>
    </lineage>
</organism>
<evidence type="ECO:0000256" key="7">
    <source>
        <dbReference type="ARBA" id="ARBA00022958"/>
    </source>
</evidence>
<dbReference type="GO" id="GO:0071805">
    <property type="term" value="P:potassium ion transmembrane transport"/>
    <property type="evidence" value="ECO:0000318"/>
    <property type="project" value="GO_Central"/>
</dbReference>
<evidence type="ECO:0000313" key="16">
    <source>
        <dbReference type="Proteomes" id="UP000001593"/>
    </source>
</evidence>
<dbReference type="GO" id="GO:0008076">
    <property type="term" value="C:voltage-gated potassium channel complex"/>
    <property type="evidence" value="ECO:0000318"/>
    <property type="project" value="GO_Central"/>
</dbReference>
<feature type="non-terminal residue" evidence="15">
    <location>
        <position position="361"/>
    </location>
</feature>
<dbReference type="Gene3D" id="1.10.287.70">
    <property type="match status" value="1"/>
</dbReference>
<dbReference type="Pfam" id="PF02214">
    <property type="entry name" value="BTB_2"/>
    <property type="match status" value="1"/>
</dbReference>
<dbReference type="InParanoid" id="A7SKX7"/>
<evidence type="ECO:0000256" key="4">
    <source>
        <dbReference type="ARBA" id="ARBA00022692"/>
    </source>
</evidence>
<dbReference type="GO" id="GO:0001508">
    <property type="term" value="P:action potential"/>
    <property type="evidence" value="ECO:0000318"/>
    <property type="project" value="GO_Central"/>
</dbReference>
<evidence type="ECO:0000313" key="15">
    <source>
        <dbReference type="EMBL" id="EDO35638.1"/>
    </source>
</evidence>
<keyword evidence="8 12" id="KW-1133">Transmembrane helix</keyword>
<gene>
    <name evidence="15" type="ORF">NEMVEDRAFT_v1g12734</name>
</gene>
<dbReference type="GO" id="GO:0051260">
    <property type="term" value="P:protein homooligomerization"/>
    <property type="evidence" value="ECO:0007669"/>
    <property type="project" value="InterPro"/>
</dbReference>
<dbReference type="GO" id="GO:0005251">
    <property type="term" value="F:delayed rectifier potassium channel activity"/>
    <property type="evidence" value="ECO:0000318"/>
    <property type="project" value="GO_Central"/>
</dbReference>
<proteinExistence type="predicted"/>
<evidence type="ECO:0000256" key="8">
    <source>
        <dbReference type="ARBA" id="ARBA00022989"/>
    </source>
</evidence>
<dbReference type="AlphaFoldDB" id="A7SKX7"/>
<keyword evidence="4 12" id="KW-0812">Transmembrane</keyword>
<dbReference type="PRINTS" id="PR01496">
    <property type="entry name" value="SHAKERCHANEL"/>
</dbReference>
<name>A7SKX7_NEMVE</name>
<dbReference type="GO" id="GO:0016020">
    <property type="term" value="C:membrane"/>
    <property type="evidence" value="ECO:0000318"/>
    <property type="project" value="GO_Central"/>
</dbReference>
<feature type="domain" description="Potassium channel tetramerisation-type BTB" evidence="14">
    <location>
        <begin position="3"/>
        <end position="87"/>
    </location>
</feature>
<dbReference type="Gene3D" id="1.20.120.350">
    <property type="entry name" value="Voltage-gated potassium channels. Chain C"/>
    <property type="match status" value="1"/>
</dbReference>
<keyword evidence="6" id="KW-0851">Voltage-gated channel</keyword>